<keyword evidence="4" id="KW-1185">Reference proteome</keyword>
<evidence type="ECO:0000313" key="3">
    <source>
        <dbReference type="EMBL" id="EJK76183.1"/>
    </source>
</evidence>
<dbReference type="AlphaFoldDB" id="K0TBZ3"/>
<dbReference type="EMBL" id="AGNL01002477">
    <property type="protein sequence ID" value="EJK76183.1"/>
    <property type="molecule type" value="Genomic_DNA"/>
</dbReference>
<proteinExistence type="predicted"/>
<feature type="region of interest" description="Disordered" evidence="2">
    <location>
        <begin position="181"/>
        <end position="210"/>
    </location>
</feature>
<evidence type="ECO:0000256" key="1">
    <source>
        <dbReference type="SAM" id="Coils"/>
    </source>
</evidence>
<feature type="compositionally biased region" description="Low complexity" evidence="2">
    <location>
        <begin position="506"/>
        <end position="520"/>
    </location>
</feature>
<dbReference type="Proteomes" id="UP000266841">
    <property type="component" value="Unassembled WGS sequence"/>
</dbReference>
<gene>
    <name evidence="3" type="ORF">THAOC_02072</name>
</gene>
<reference evidence="3 4" key="1">
    <citation type="journal article" date="2012" name="Genome Biol.">
        <title>Genome and low-iron response of an oceanic diatom adapted to chronic iron limitation.</title>
        <authorList>
            <person name="Lommer M."/>
            <person name="Specht M."/>
            <person name="Roy A.S."/>
            <person name="Kraemer L."/>
            <person name="Andreson R."/>
            <person name="Gutowska M.A."/>
            <person name="Wolf J."/>
            <person name="Bergner S.V."/>
            <person name="Schilhabel M.B."/>
            <person name="Klostermeier U.C."/>
            <person name="Beiko R.G."/>
            <person name="Rosenstiel P."/>
            <person name="Hippler M."/>
            <person name="Laroche J."/>
        </authorList>
    </citation>
    <scope>NUCLEOTIDE SEQUENCE [LARGE SCALE GENOMIC DNA]</scope>
    <source>
        <strain evidence="3 4">CCMP1005</strain>
    </source>
</reference>
<sequence>MPRCWGLEPHSSEMESKAWLGTDEISTLAIAALEVVVFFVCGAESGWHSERLNCRAEHATILPETTSDTEERNQTASGVSQMHRVHALSIQSRKKGGASSAHSTFSPALLGLTTGWTVSSALQALNYLTGPRKKSPRKVLSLNSNFPAPAWLRRRGTAAVPVHRDVSSFCFNRFGLDQHRTTRSTPSIAPKSNMVTTETPLTPQQRSQPAHTPNIRFNPYGGSVPGGSVPGSVPRVVNGFEGMSFMSPAADASLTSTPYNRQTDNLKRADQIFPGVSAQSRNLVFDKDLFTRTLEQTGLHTMHQDLFLSKACYEGVETVALIDEERMKHDDGIQNANAKYRLAAGRIKEVRSELEAVDVRLDDTKNKIQREVDSAIAKLIAEAQQKFDECKQRAEEEKKRLKNDLRLQNENLGNLKTEVLNRENRKNATLQLAQGLQDHAPSILGTLLNPRRTDEDVQNALAKQKILIDLQKNERSINIDNVSGANRNLFGGEAVPAAEDHGGSFNATSSNFAGGSSNNSVPTGTTAQAPNLGLGSVGASKGGQPFNKHSDANSVFGGGGGGGSSNNDTSFGFAGGSNGGVPAGTAQTSVFGGSSGGLFNAASSNFAGDSSNNSVPTGTTAQAPNFGLGGAGMDVQPIPPALPPSDDENSSL</sequence>
<feature type="region of interest" description="Disordered" evidence="2">
    <location>
        <begin position="506"/>
        <end position="573"/>
    </location>
</feature>
<comment type="caution">
    <text evidence="3">The sequence shown here is derived from an EMBL/GenBank/DDBJ whole genome shotgun (WGS) entry which is preliminary data.</text>
</comment>
<protein>
    <submittedName>
        <fullName evidence="3">Uncharacterized protein</fullName>
    </submittedName>
</protein>
<feature type="compositionally biased region" description="Polar residues" evidence="2">
    <location>
        <begin position="609"/>
        <end position="623"/>
    </location>
</feature>
<organism evidence="3 4">
    <name type="scientific">Thalassiosira oceanica</name>
    <name type="common">Marine diatom</name>
    <dbReference type="NCBI Taxonomy" id="159749"/>
    <lineage>
        <taxon>Eukaryota</taxon>
        <taxon>Sar</taxon>
        <taxon>Stramenopiles</taxon>
        <taxon>Ochrophyta</taxon>
        <taxon>Bacillariophyta</taxon>
        <taxon>Coscinodiscophyceae</taxon>
        <taxon>Thalassiosirophycidae</taxon>
        <taxon>Thalassiosirales</taxon>
        <taxon>Thalassiosiraceae</taxon>
        <taxon>Thalassiosira</taxon>
    </lineage>
</organism>
<keyword evidence="1" id="KW-0175">Coiled coil</keyword>
<feature type="region of interest" description="Disordered" evidence="2">
    <location>
        <begin position="63"/>
        <end position="82"/>
    </location>
</feature>
<evidence type="ECO:0000313" key="4">
    <source>
        <dbReference type="Proteomes" id="UP000266841"/>
    </source>
</evidence>
<feature type="coiled-coil region" evidence="1">
    <location>
        <begin position="333"/>
        <end position="418"/>
    </location>
</feature>
<name>K0TBZ3_THAOC</name>
<evidence type="ECO:0000256" key="2">
    <source>
        <dbReference type="SAM" id="MobiDB-lite"/>
    </source>
</evidence>
<feature type="compositionally biased region" description="Polar residues" evidence="2">
    <location>
        <begin position="193"/>
        <end position="210"/>
    </location>
</feature>
<feature type="region of interest" description="Disordered" evidence="2">
    <location>
        <begin position="609"/>
        <end position="652"/>
    </location>
</feature>
<accession>K0TBZ3</accession>